<dbReference type="EMBL" id="KV921882">
    <property type="protein sequence ID" value="ORE08879.1"/>
    <property type="molecule type" value="Genomic_DNA"/>
</dbReference>
<dbReference type="SMART" id="SM00369">
    <property type="entry name" value="LRR_TYP"/>
    <property type="match status" value="4"/>
</dbReference>
<dbReference type="InterPro" id="IPR050216">
    <property type="entry name" value="LRR_domain-containing"/>
</dbReference>
<dbReference type="InterPro" id="IPR001611">
    <property type="entry name" value="Leu-rich_rpt"/>
</dbReference>
<keyword evidence="1" id="KW-0433">Leucine-rich repeat</keyword>
<dbReference type="SUPFAM" id="SSF52058">
    <property type="entry name" value="L domain-like"/>
    <property type="match status" value="1"/>
</dbReference>
<dbReference type="PANTHER" id="PTHR48051:SF1">
    <property type="entry name" value="RAS SUPPRESSOR PROTEIN 1"/>
    <property type="match status" value="1"/>
</dbReference>
<dbReference type="OrthoDB" id="1394818at2759"/>
<dbReference type="AlphaFoldDB" id="A0A1X0RA10"/>
<dbReference type="PROSITE" id="PS51450">
    <property type="entry name" value="LRR"/>
    <property type="match status" value="3"/>
</dbReference>
<sequence length="263" mass="30539">MNSSNHESTFVVLWYMNGCTATVYKKEKDNEKKEPIKTICFANKAYLAFKQIDCLSIAIPAIGYLNQLTSLLLQNNNIKELPDELWKLTSLEELNLGYNKIKRIPKEVGLLINLKELYLHNNEIQELPTQIGRLKHLSVLDLTHNQLKYLPAELKKIQFWQLWIEKNPLEQDISQSIMSLRAICCQIVGKLCCVDEESREVVKEHLPKPMQHDILPNPSIASLCYHCDSIRCHSDLYFMSNSYLFHACSQSCFSQMKKIELKY</sequence>
<dbReference type="Pfam" id="PF13855">
    <property type="entry name" value="LRR_8"/>
    <property type="match status" value="1"/>
</dbReference>
<organism evidence="3">
    <name type="scientific">Rhizopus microsporus var. microsporus</name>
    <dbReference type="NCBI Taxonomy" id="86635"/>
    <lineage>
        <taxon>Eukaryota</taxon>
        <taxon>Fungi</taxon>
        <taxon>Fungi incertae sedis</taxon>
        <taxon>Mucoromycota</taxon>
        <taxon>Mucoromycotina</taxon>
        <taxon>Mucoromycetes</taxon>
        <taxon>Mucorales</taxon>
        <taxon>Mucorineae</taxon>
        <taxon>Rhizopodaceae</taxon>
        <taxon>Rhizopus</taxon>
    </lineage>
</organism>
<reference evidence="3" key="1">
    <citation type="journal article" date="2016" name="Proc. Natl. Acad. Sci. U.S.A.">
        <title>Lipid metabolic changes in an early divergent fungus govern the establishment of a mutualistic symbiosis with endobacteria.</title>
        <authorList>
            <person name="Lastovetsky O.A."/>
            <person name="Gaspar M.L."/>
            <person name="Mondo S.J."/>
            <person name="LaButti K.M."/>
            <person name="Sandor L."/>
            <person name="Grigoriev I.V."/>
            <person name="Henry S.A."/>
            <person name="Pawlowska T.E."/>
        </authorList>
    </citation>
    <scope>NUCLEOTIDE SEQUENCE [LARGE SCALE GENOMIC DNA]</scope>
    <source>
        <strain evidence="3">ATCC 52814</strain>
    </source>
</reference>
<evidence type="ECO:0000256" key="1">
    <source>
        <dbReference type="ARBA" id="ARBA00022614"/>
    </source>
</evidence>
<dbReference type="PANTHER" id="PTHR48051">
    <property type="match status" value="1"/>
</dbReference>
<proteinExistence type="predicted"/>
<dbReference type="Gene3D" id="3.80.10.10">
    <property type="entry name" value="Ribonuclease Inhibitor"/>
    <property type="match status" value="1"/>
</dbReference>
<dbReference type="VEuPathDB" id="FungiDB:BCV72DRAFT_224310"/>
<protein>
    <submittedName>
        <fullName evidence="3">L domain-like protein</fullName>
    </submittedName>
</protein>
<accession>A0A1X0RA10</accession>
<evidence type="ECO:0000313" key="3">
    <source>
        <dbReference type="EMBL" id="ORE08879.1"/>
    </source>
</evidence>
<dbReference type="Proteomes" id="UP000242414">
    <property type="component" value="Unassembled WGS sequence"/>
</dbReference>
<dbReference type="InterPro" id="IPR003591">
    <property type="entry name" value="Leu-rich_rpt_typical-subtyp"/>
</dbReference>
<dbReference type="InterPro" id="IPR032675">
    <property type="entry name" value="LRR_dom_sf"/>
</dbReference>
<keyword evidence="2" id="KW-0677">Repeat</keyword>
<evidence type="ECO:0000256" key="2">
    <source>
        <dbReference type="ARBA" id="ARBA00022737"/>
    </source>
</evidence>
<gene>
    <name evidence="3" type="ORF">BCV72DRAFT_224310</name>
</gene>
<dbReference type="GO" id="GO:0005737">
    <property type="term" value="C:cytoplasm"/>
    <property type="evidence" value="ECO:0007669"/>
    <property type="project" value="TreeGrafter"/>
</dbReference>
<name>A0A1X0RA10_RHIZD</name>